<feature type="region of interest" description="Disordered" evidence="1">
    <location>
        <begin position="189"/>
        <end position="214"/>
    </location>
</feature>
<dbReference type="STRING" id="225359.A0A2S4PUU2"/>
<feature type="compositionally biased region" description="Basic and acidic residues" evidence="1">
    <location>
        <begin position="521"/>
        <end position="540"/>
    </location>
</feature>
<protein>
    <recommendedName>
        <fullName evidence="5">Pathway-specific nitrogen regulator</fullName>
    </recommendedName>
</protein>
<feature type="region of interest" description="Disordered" evidence="1">
    <location>
        <begin position="110"/>
        <end position="137"/>
    </location>
</feature>
<feature type="region of interest" description="Disordered" evidence="1">
    <location>
        <begin position="1"/>
        <end position="22"/>
    </location>
</feature>
<evidence type="ECO:0000256" key="1">
    <source>
        <dbReference type="SAM" id="MobiDB-lite"/>
    </source>
</evidence>
<feature type="transmembrane region" description="Helical" evidence="2">
    <location>
        <begin position="607"/>
        <end position="623"/>
    </location>
</feature>
<feature type="compositionally biased region" description="Basic and acidic residues" evidence="1">
    <location>
        <begin position="1"/>
        <end position="12"/>
    </location>
</feature>
<dbReference type="EMBL" id="PEDP01000495">
    <property type="protein sequence ID" value="POS85806.1"/>
    <property type="molecule type" value="Genomic_DNA"/>
</dbReference>
<evidence type="ECO:0000313" key="4">
    <source>
        <dbReference type="Proteomes" id="UP000237438"/>
    </source>
</evidence>
<proteinExistence type="predicted"/>
<name>A0A2S4PUU2_9PEZI</name>
<accession>A0A2S4PUU2</accession>
<dbReference type="Proteomes" id="UP000237438">
    <property type="component" value="Unassembled WGS sequence"/>
</dbReference>
<feature type="compositionally biased region" description="Low complexity" evidence="1">
    <location>
        <begin position="112"/>
        <end position="127"/>
    </location>
</feature>
<keyword evidence="2" id="KW-0812">Transmembrane</keyword>
<feature type="region of interest" description="Disordered" evidence="1">
    <location>
        <begin position="521"/>
        <end position="545"/>
    </location>
</feature>
<evidence type="ECO:0000256" key="2">
    <source>
        <dbReference type="SAM" id="Phobius"/>
    </source>
</evidence>
<reference evidence="3 4" key="1">
    <citation type="submission" date="2017-10" db="EMBL/GenBank/DDBJ databases">
        <title>Development of genomic resources for the powdery mildew, Erysiphe pulchra.</title>
        <authorList>
            <person name="Wadl P.A."/>
            <person name="Mack B.M."/>
            <person name="Moore G."/>
            <person name="Beltz S.B."/>
        </authorList>
    </citation>
    <scope>NUCLEOTIDE SEQUENCE [LARGE SCALE GENOMIC DNA]</scope>
    <source>
        <strain evidence="3">Cflorida</strain>
    </source>
</reference>
<feature type="compositionally biased region" description="Basic residues" evidence="1">
    <location>
        <begin position="198"/>
        <end position="210"/>
    </location>
</feature>
<comment type="caution">
    <text evidence="3">The sequence shown here is derived from an EMBL/GenBank/DDBJ whole genome shotgun (WGS) entry which is preliminary data.</text>
</comment>
<gene>
    <name evidence="3" type="ORF">EPUL_002676</name>
</gene>
<keyword evidence="4" id="KW-1185">Reference proteome</keyword>
<organism evidence="3 4">
    <name type="scientific">Erysiphe pulchra</name>
    <dbReference type="NCBI Taxonomy" id="225359"/>
    <lineage>
        <taxon>Eukaryota</taxon>
        <taxon>Fungi</taxon>
        <taxon>Dikarya</taxon>
        <taxon>Ascomycota</taxon>
        <taxon>Pezizomycotina</taxon>
        <taxon>Leotiomycetes</taxon>
        <taxon>Erysiphales</taxon>
        <taxon>Erysiphaceae</taxon>
        <taxon>Erysiphe</taxon>
    </lineage>
</organism>
<evidence type="ECO:0008006" key="5">
    <source>
        <dbReference type="Google" id="ProtNLM"/>
    </source>
</evidence>
<keyword evidence="2" id="KW-0472">Membrane</keyword>
<evidence type="ECO:0000313" key="3">
    <source>
        <dbReference type="EMBL" id="POS85806.1"/>
    </source>
</evidence>
<keyword evidence="2" id="KW-1133">Transmembrane helix</keyword>
<sequence length="687" mass="78319">MEHQASVKRDEVQTTLSSRSTEIGCKHDDRILTLKKEDFSVTAIRNLSEEENSTRQQIKNIEAQIHAAAKAVITSLEQENMMKSQDHIPKLIPGESFKNLDLTNKRSSKTYNISRSSSSEIENLSENGTGDSSSQHDAAIDDDVFSYSHHSKRSSWNSYQEHISTEDKSKNFLLSTEFGEEVGIDTENITSSLSNRTSPRKKGSPSRKVAKNVSRSAFRTPSYVRAIQMSSPVASSFQSSYSAHQKIPSDSQRENLVTYGSPTKVTPSRLKQKKEDPLVLLHLTVMPLNYTYSCLMASPELPESLKSIQESWRLLQDKLNDTVLERGVLLAHPQDSYEILEERLLEALELPTNTRARILRCGHYMRSSSSEATSSGEEISHTLTPPKVRKNHKVSCKLCDICGREIRLQDFGDQGRKFRIKIYASNGLMSAGAWAAAWREMERVDVEIEPYVEAHLNLELKQFALQSQQFTLMTDKKDEYEYRDEEIMLETSFNQELEREKREEELNIEAEIREYEKREELHQRTARETEKQEEMSKKVDEEDNVTSQIKIETECRQKYENHENELHPGLNSNTNHPENIKSCGPQDSFIQLLIAAIKVVLLEKRNLIIAILASVLILYWIMVKGPPTSPSMNIDSTIFSNELQNNMIHTDASLSLDTITTTIFQEITVTQILPTPSTCSRKSYPTQ</sequence>
<dbReference type="AlphaFoldDB" id="A0A2S4PUU2"/>
<dbReference type="OrthoDB" id="5369448at2759"/>